<dbReference type="PRINTS" id="PR00502">
    <property type="entry name" value="NUDIXFAMILY"/>
</dbReference>
<evidence type="ECO:0000256" key="11">
    <source>
        <dbReference type="ARBA" id="ARBA00038905"/>
    </source>
</evidence>
<dbReference type="RefSeq" id="WP_133767037.1">
    <property type="nucleotide sequence ID" value="NZ_BAAARP010000001.1"/>
</dbReference>
<evidence type="ECO:0000259" key="13">
    <source>
        <dbReference type="PROSITE" id="PS51462"/>
    </source>
</evidence>
<dbReference type="AlphaFoldDB" id="A0A4R7FEN4"/>
<dbReference type="GO" id="GO:0044716">
    <property type="term" value="F:8-oxo-GDP phosphatase activity"/>
    <property type="evidence" value="ECO:0007669"/>
    <property type="project" value="TreeGrafter"/>
</dbReference>
<dbReference type="GO" id="GO:0008413">
    <property type="term" value="F:8-oxo-7,8-dihydroguanosine triphosphate pyrophosphatase activity"/>
    <property type="evidence" value="ECO:0007669"/>
    <property type="project" value="TreeGrafter"/>
</dbReference>
<proteinExistence type="inferred from homology"/>
<protein>
    <recommendedName>
        <fullName evidence="11">8-oxo-dGTP diphosphatase</fullName>
        <ecNumber evidence="11">3.6.1.55</ecNumber>
    </recommendedName>
</protein>
<evidence type="ECO:0000256" key="7">
    <source>
        <dbReference type="ARBA" id="ARBA00022801"/>
    </source>
</evidence>
<evidence type="ECO:0000256" key="9">
    <source>
        <dbReference type="ARBA" id="ARBA00023204"/>
    </source>
</evidence>
<evidence type="ECO:0000256" key="6">
    <source>
        <dbReference type="ARBA" id="ARBA00022763"/>
    </source>
</evidence>
<evidence type="ECO:0000313" key="14">
    <source>
        <dbReference type="EMBL" id="TDS75789.1"/>
    </source>
</evidence>
<dbReference type="InterPro" id="IPR020084">
    <property type="entry name" value="NUDIX_hydrolase_CS"/>
</dbReference>
<dbReference type="GO" id="GO:0046872">
    <property type="term" value="F:metal ion binding"/>
    <property type="evidence" value="ECO:0007669"/>
    <property type="project" value="UniProtKB-KW"/>
</dbReference>
<comment type="cofactor">
    <cofactor evidence="1">
        <name>Mg(2+)</name>
        <dbReference type="ChEBI" id="CHEBI:18420"/>
    </cofactor>
</comment>
<dbReference type="InterPro" id="IPR020476">
    <property type="entry name" value="Nudix_hydrolase"/>
</dbReference>
<sequence length="135" mass="14826">MVHVIVSGALFDGHRVLLGHRTTTRRDHPNSWSLLGGHVEPGEEPTAALVRELREELGAGADVHGSPALRIERDPTTDSGVIQDVWVIRAWRGQPHTLAGDEHDELRWVSAAELGQLNLAHDEHAQLLRELLPAG</sequence>
<dbReference type="InterPro" id="IPR000086">
    <property type="entry name" value="NUDIX_hydrolase_dom"/>
</dbReference>
<dbReference type="EC" id="3.6.1.55" evidence="11"/>
<keyword evidence="15" id="KW-1185">Reference proteome</keyword>
<gene>
    <name evidence="14" type="ORF">CLV52_2898</name>
</gene>
<evidence type="ECO:0000256" key="5">
    <source>
        <dbReference type="ARBA" id="ARBA00022723"/>
    </source>
</evidence>
<keyword evidence="5" id="KW-0479">Metal-binding</keyword>
<evidence type="ECO:0000256" key="1">
    <source>
        <dbReference type="ARBA" id="ARBA00001946"/>
    </source>
</evidence>
<evidence type="ECO:0000256" key="8">
    <source>
        <dbReference type="ARBA" id="ARBA00022842"/>
    </source>
</evidence>
<evidence type="ECO:0000313" key="15">
    <source>
        <dbReference type="Proteomes" id="UP000295344"/>
    </source>
</evidence>
<dbReference type="EMBL" id="SOAM01000003">
    <property type="protein sequence ID" value="TDS75789.1"/>
    <property type="molecule type" value="Genomic_DNA"/>
</dbReference>
<evidence type="ECO:0000256" key="12">
    <source>
        <dbReference type="RuleBase" id="RU003476"/>
    </source>
</evidence>
<dbReference type="Gene3D" id="3.90.79.10">
    <property type="entry name" value="Nucleoside Triphosphate Pyrophosphohydrolase"/>
    <property type="match status" value="1"/>
</dbReference>
<dbReference type="PROSITE" id="PS00893">
    <property type="entry name" value="NUDIX_BOX"/>
    <property type="match status" value="1"/>
</dbReference>
<dbReference type="GO" id="GO:0006281">
    <property type="term" value="P:DNA repair"/>
    <property type="evidence" value="ECO:0007669"/>
    <property type="project" value="UniProtKB-KW"/>
</dbReference>
<reference evidence="14 15" key="1">
    <citation type="submission" date="2019-03" db="EMBL/GenBank/DDBJ databases">
        <title>Genomic Encyclopedia of Archaeal and Bacterial Type Strains, Phase II (KMG-II): from individual species to whole genera.</title>
        <authorList>
            <person name="Goeker M."/>
        </authorList>
    </citation>
    <scope>NUCLEOTIDE SEQUENCE [LARGE SCALE GENOMIC DNA]</scope>
    <source>
        <strain evidence="14 15">DSM 24782</strain>
    </source>
</reference>
<organism evidence="14 15">
    <name type="scientific">Amnibacterium kyonggiense</name>
    <dbReference type="NCBI Taxonomy" id="595671"/>
    <lineage>
        <taxon>Bacteria</taxon>
        <taxon>Bacillati</taxon>
        <taxon>Actinomycetota</taxon>
        <taxon>Actinomycetes</taxon>
        <taxon>Micrococcales</taxon>
        <taxon>Microbacteriaceae</taxon>
        <taxon>Amnibacterium</taxon>
    </lineage>
</organism>
<comment type="similarity">
    <text evidence="2 12">Belongs to the Nudix hydrolase family.</text>
</comment>
<keyword evidence="3" id="KW-0515">Mutator protein</keyword>
<name>A0A4R7FEN4_9MICO</name>
<dbReference type="PANTHER" id="PTHR47707">
    <property type="entry name" value="8-OXO-DGTP DIPHOSPHATASE"/>
    <property type="match status" value="1"/>
</dbReference>
<keyword evidence="8" id="KW-0460">Magnesium</keyword>
<comment type="catalytic activity">
    <reaction evidence="10">
        <text>8-oxo-dGTP + H2O = 8-oxo-dGMP + diphosphate + H(+)</text>
        <dbReference type="Rhea" id="RHEA:31575"/>
        <dbReference type="ChEBI" id="CHEBI:15377"/>
        <dbReference type="ChEBI" id="CHEBI:15378"/>
        <dbReference type="ChEBI" id="CHEBI:33019"/>
        <dbReference type="ChEBI" id="CHEBI:63224"/>
        <dbReference type="ChEBI" id="CHEBI:77896"/>
        <dbReference type="EC" id="3.6.1.55"/>
    </reaction>
</comment>
<dbReference type="Pfam" id="PF00293">
    <property type="entry name" value="NUDIX"/>
    <property type="match status" value="1"/>
</dbReference>
<dbReference type="OrthoDB" id="9804442at2"/>
<dbReference type="InterPro" id="IPR015797">
    <property type="entry name" value="NUDIX_hydrolase-like_dom_sf"/>
</dbReference>
<keyword evidence="9" id="KW-0234">DNA repair</keyword>
<evidence type="ECO:0000256" key="10">
    <source>
        <dbReference type="ARBA" id="ARBA00035861"/>
    </source>
</evidence>
<evidence type="ECO:0000256" key="2">
    <source>
        <dbReference type="ARBA" id="ARBA00005582"/>
    </source>
</evidence>
<evidence type="ECO:0000256" key="3">
    <source>
        <dbReference type="ARBA" id="ARBA00022457"/>
    </source>
</evidence>
<dbReference type="GO" id="GO:0006260">
    <property type="term" value="P:DNA replication"/>
    <property type="evidence" value="ECO:0007669"/>
    <property type="project" value="UniProtKB-KW"/>
</dbReference>
<dbReference type="GO" id="GO:0035539">
    <property type="term" value="F:8-oxo-7,8-dihydrodeoxyguanosine triphosphate pyrophosphatase activity"/>
    <property type="evidence" value="ECO:0007669"/>
    <property type="project" value="UniProtKB-EC"/>
</dbReference>
<comment type="caution">
    <text evidence="14">The sequence shown here is derived from an EMBL/GenBank/DDBJ whole genome shotgun (WGS) entry which is preliminary data.</text>
</comment>
<dbReference type="SUPFAM" id="SSF55811">
    <property type="entry name" value="Nudix"/>
    <property type="match status" value="1"/>
</dbReference>
<dbReference type="PANTHER" id="PTHR47707:SF1">
    <property type="entry name" value="NUDIX HYDROLASE FAMILY PROTEIN"/>
    <property type="match status" value="1"/>
</dbReference>
<dbReference type="GO" id="GO:0044715">
    <property type="term" value="F:8-oxo-dGDP phosphatase activity"/>
    <property type="evidence" value="ECO:0007669"/>
    <property type="project" value="TreeGrafter"/>
</dbReference>
<keyword evidence="7 12" id="KW-0378">Hydrolase</keyword>
<accession>A0A4R7FEN4</accession>
<keyword evidence="4" id="KW-0235">DNA replication</keyword>
<keyword evidence="6" id="KW-0227">DNA damage</keyword>
<dbReference type="InterPro" id="IPR047127">
    <property type="entry name" value="MutT-like"/>
</dbReference>
<feature type="domain" description="Nudix hydrolase" evidence="13">
    <location>
        <begin position="1"/>
        <end position="132"/>
    </location>
</feature>
<evidence type="ECO:0000256" key="4">
    <source>
        <dbReference type="ARBA" id="ARBA00022705"/>
    </source>
</evidence>
<dbReference type="PROSITE" id="PS51462">
    <property type="entry name" value="NUDIX"/>
    <property type="match status" value="1"/>
</dbReference>
<dbReference type="Proteomes" id="UP000295344">
    <property type="component" value="Unassembled WGS sequence"/>
</dbReference>